<name>A0A432M673_9GAMM</name>
<evidence type="ECO:0000313" key="3">
    <source>
        <dbReference type="Proteomes" id="UP000274358"/>
    </source>
</evidence>
<dbReference type="InterPro" id="IPR046289">
    <property type="entry name" value="DUF6326"/>
</dbReference>
<feature type="transmembrane region" description="Helical" evidence="1">
    <location>
        <begin position="20"/>
        <end position="38"/>
    </location>
</feature>
<reference evidence="2 3" key="1">
    <citation type="submission" date="2018-12" db="EMBL/GenBank/DDBJ databases">
        <title>Dyella dinghuensis sp. nov. DHOA06 and Dyella choica sp. nov. 4M-K27, isolated from forest soil.</title>
        <authorList>
            <person name="Qiu L.-H."/>
            <person name="Gao Z.-H."/>
        </authorList>
    </citation>
    <scope>NUCLEOTIDE SEQUENCE [LARGE SCALE GENOMIC DNA]</scope>
    <source>
        <strain evidence="2 3">4M-K27</strain>
    </source>
</reference>
<protein>
    <submittedName>
        <fullName evidence="2">Uncharacterized protein</fullName>
    </submittedName>
</protein>
<dbReference type="Proteomes" id="UP000274358">
    <property type="component" value="Unassembled WGS sequence"/>
</dbReference>
<dbReference type="OrthoDB" id="1551186at2"/>
<keyword evidence="1" id="KW-0472">Membrane</keyword>
<feature type="transmembrane region" description="Helical" evidence="1">
    <location>
        <begin position="83"/>
        <end position="102"/>
    </location>
</feature>
<dbReference type="EMBL" id="RYYV01000006">
    <property type="protein sequence ID" value="RUL76010.1"/>
    <property type="molecule type" value="Genomic_DNA"/>
</dbReference>
<feature type="transmembrane region" description="Helical" evidence="1">
    <location>
        <begin position="58"/>
        <end position="76"/>
    </location>
</feature>
<comment type="caution">
    <text evidence="2">The sequence shown here is derived from an EMBL/GenBank/DDBJ whole genome shotgun (WGS) entry which is preliminary data.</text>
</comment>
<sequence length="143" mass="15745">MRKTPLDDLKLHVKFKLSALWTALMFCYIYGDYFGLYVPGQLKGMLEGQGPVGPTTQGSLAGTALLLAIPGVMVFLSLVSPPVLSRCLNLLFGTLYTLIMLATMPGAWVFYILLGVIEVILTGSIVWYAWTWPRTAGMQREAP</sequence>
<organism evidence="2 3">
    <name type="scientific">Dyella choica</name>
    <dbReference type="NCBI Taxonomy" id="1927959"/>
    <lineage>
        <taxon>Bacteria</taxon>
        <taxon>Pseudomonadati</taxon>
        <taxon>Pseudomonadota</taxon>
        <taxon>Gammaproteobacteria</taxon>
        <taxon>Lysobacterales</taxon>
        <taxon>Rhodanobacteraceae</taxon>
        <taxon>Dyella</taxon>
    </lineage>
</organism>
<keyword evidence="3" id="KW-1185">Reference proteome</keyword>
<evidence type="ECO:0000256" key="1">
    <source>
        <dbReference type="SAM" id="Phobius"/>
    </source>
</evidence>
<evidence type="ECO:0000313" key="2">
    <source>
        <dbReference type="EMBL" id="RUL76010.1"/>
    </source>
</evidence>
<gene>
    <name evidence="2" type="ORF">EKH80_09825</name>
</gene>
<dbReference type="Pfam" id="PF19851">
    <property type="entry name" value="DUF6326"/>
    <property type="match status" value="1"/>
</dbReference>
<feature type="transmembrane region" description="Helical" evidence="1">
    <location>
        <begin position="108"/>
        <end position="130"/>
    </location>
</feature>
<dbReference type="AlphaFoldDB" id="A0A432M673"/>
<accession>A0A432M673</accession>
<dbReference type="RefSeq" id="WP_126684574.1">
    <property type="nucleotide sequence ID" value="NZ_RYYV01000006.1"/>
</dbReference>
<keyword evidence="1" id="KW-1133">Transmembrane helix</keyword>
<keyword evidence="1" id="KW-0812">Transmembrane</keyword>
<proteinExistence type="predicted"/>